<evidence type="ECO:0000313" key="3">
    <source>
        <dbReference type="Proteomes" id="UP001500567"/>
    </source>
</evidence>
<dbReference type="SUPFAM" id="SSF54975">
    <property type="entry name" value="Acylphosphatase/BLUF domain-like"/>
    <property type="match status" value="1"/>
</dbReference>
<sequence length="196" mass="22301">MLDDSYLLTNYLSEISLRISNLSYTTVGLTTWTGLYHAPLTYCTSLYHLIYQSQAREVFDTFQLAVLLEKSRIWNVRHGVTGLLLHTPDGQFMQVLEGEEPDVRRLYYGRIALDPRHSGCTVLSEGPWVRRSFPGWSLGFLPAEHPDLRSAPGFVELRSLRALLPGLAPNRPALVHLLLEFISRYDENLDADTLEP</sequence>
<dbReference type="SMART" id="SM01034">
    <property type="entry name" value="BLUF"/>
    <property type="match status" value="1"/>
</dbReference>
<feature type="domain" description="BLUF" evidence="1">
    <location>
        <begin position="46"/>
        <end position="139"/>
    </location>
</feature>
<evidence type="ECO:0000313" key="2">
    <source>
        <dbReference type="EMBL" id="GAA4011540.1"/>
    </source>
</evidence>
<comment type="caution">
    <text evidence="2">The sequence shown here is derived from an EMBL/GenBank/DDBJ whole genome shotgun (WGS) entry which is preliminary data.</text>
</comment>
<dbReference type="Proteomes" id="UP001500567">
    <property type="component" value="Unassembled WGS sequence"/>
</dbReference>
<dbReference type="Pfam" id="PF04940">
    <property type="entry name" value="BLUF"/>
    <property type="match status" value="1"/>
</dbReference>
<dbReference type="InterPro" id="IPR036046">
    <property type="entry name" value="Acylphosphatase-like_dom_sf"/>
</dbReference>
<dbReference type="PROSITE" id="PS50925">
    <property type="entry name" value="BLUF"/>
    <property type="match status" value="1"/>
</dbReference>
<evidence type="ECO:0000259" key="1">
    <source>
        <dbReference type="PROSITE" id="PS50925"/>
    </source>
</evidence>
<proteinExistence type="predicted"/>
<reference evidence="3" key="1">
    <citation type="journal article" date="2019" name="Int. J. Syst. Evol. Microbiol.">
        <title>The Global Catalogue of Microorganisms (GCM) 10K type strain sequencing project: providing services to taxonomists for standard genome sequencing and annotation.</title>
        <authorList>
            <consortium name="The Broad Institute Genomics Platform"/>
            <consortium name="The Broad Institute Genome Sequencing Center for Infectious Disease"/>
            <person name="Wu L."/>
            <person name="Ma J."/>
        </authorList>
    </citation>
    <scope>NUCLEOTIDE SEQUENCE [LARGE SCALE GENOMIC DNA]</scope>
    <source>
        <strain evidence="3">JCM 17224</strain>
    </source>
</reference>
<dbReference type="EMBL" id="BAABDJ010000027">
    <property type="protein sequence ID" value="GAA4011540.1"/>
    <property type="molecule type" value="Genomic_DNA"/>
</dbReference>
<dbReference type="InterPro" id="IPR007024">
    <property type="entry name" value="BLUF_domain"/>
</dbReference>
<gene>
    <name evidence="2" type="ORF">GCM10022408_25020</name>
</gene>
<keyword evidence="3" id="KW-1185">Reference proteome</keyword>
<protein>
    <recommendedName>
        <fullName evidence="1">BLUF domain-containing protein</fullName>
    </recommendedName>
</protein>
<organism evidence="2 3">
    <name type="scientific">Hymenobacter fastidiosus</name>
    <dbReference type="NCBI Taxonomy" id="486264"/>
    <lineage>
        <taxon>Bacteria</taxon>
        <taxon>Pseudomonadati</taxon>
        <taxon>Bacteroidota</taxon>
        <taxon>Cytophagia</taxon>
        <taxon>Cytophagales</taxon>
        <taxon>Hymenobacteraceae</taxon>
        <taxon>Hymenobacter</taxon>
    </lineage>
</organism>
<dbReference type="Gene3D" id="3.30.70.100">
    <property type="match status" value="1"/>
</dbReference>
<accession>A0ABP7SGZ2</accession>
<name>A0ABP7SGZ2_9BACT</name>